<reference evidence="2" key="1">
    <citation type="journal article" date="2023" name="G3 (Bethesda)">
        <title>A reference genome for the long-term kleptoplast-retaining sea slug Elysia crispata morphotype clarki.</title>
        <authorList>
            <person name="Eastman K.E."/>
            <person name="Pendleton A.L."/>
            <person name="Shaikh M.A."/>
            <person name="Suttiyut T."/>
            <person name="Ogas R."/>
            <person name="Tomko P."/>
            <person name="Gavelis G."/>
            <person name="Widhalm J.R."/>
            <person name="Wisecaver J.H."/>
        </authorList>
    </citation>
    <scope>NUCLEOTIDE SEQUENCE</scope>
    <source>
        <strain evidence="2">ECLA1</strain>
    </source>
</reference>
<comment type="caution">
    <text evidence="2">The sequence shown here is derived from an EMBL/GenBank/DDBJ whole genome shotgun (WGS) entry which is preliminary data.</text>
</comment>
<organism evidence="2 3">
    <name type="scientific">Elysia crispata</name>
    <name type="common">lettuce slug</name>
    <dbReference type="NCBI Taxonomy" id="231223"/>
    <lineage>
        <taxon>Eukaryota</taxon>
        <taxon>Metazoa</taxon>
        <taxon>Spiralia</taxon>
        <taxon>Lophotrochozoa</taxon>
        <taxon>Mollusca</taxon>
        <taxon>Gastropoda</taxon>
        <taxon>Heterobranchia</taxon>
        <taxon>Euthyneura</taxon>
        <taxon>Panpulmonata</taxon>
        <taxon>Sacoglossa</taxon>
        <taxon>Placobranchoidea</taxon>
        <taxon>Plakobranchidae</taxon>
        <taxon>Elysia</taxon>
    </lineage>
</organism>
<evidence type="ECO:0000313" key="2">
    <source>
        <dbReference type="EMBL" id="KAK3699671.1"/>
    </source>
</evidence>
<dbReference type="Proteomes" id="UP001283361">
    <property type="component" value="Unassembled WGS sequence"/>
</dbReference>
<evidence type="ECO:0000256" key="1">
    <source>
        <dbReference type="SAM" id="MobiDB-lite"/>
    </source>
</evidence>
<keyword evidence="3" id="KW-1185">Reference proteome</keyword>
<dbReference type="AlphaFoldDB" id="A0AAE1CJM3"/>
<feature type="region of interest" description="Disordered" evidence="1">
    <location>
        <begin position="127"/>
        <end position="148"/>
    </location>
</feature>
<sequence length="161" mass="18128">MVKSWSCGQAPSPRENTSSHYCPPLFRPKRPGFGPLLHCPCPFVWAGVPPRVVVQSRRVEGSGEMVWEDVDSTRFSSALRRGPGLSFITPRARKGQIDESSQVEMLRQLDYPHLSNHRIGVPVLTHVTGRSRSKPDRRDSSALPDVKYPQKCRSKLQKLLV</sequence>
<evidence type="ECO:0000313" key="3">
    <source>
        <dbReference type="Proteomes" id="UP001283361"/>
    </source>
</evidence>
<proteinExistence type="predicted"/>
<gene>
    <name evidence="2" type="ORF">RRG08_062462</name>
</gene>
<accession>A0AAE1CJM3</accession>
<protein>
    <submittedName>
        <fullName evidence="2">Uncharacterized protein</fullName>
    </submittedName>
</protein>
<dbReference type="EMBL" id="JAWDGP010007939">
    <property type="protein sequence ID" value="KAK3699671.1"/>
    <property type="molecule type" value="Genomic_DNA"/>
</dbReference>
<name>A0AAE1CJM3_9GAST</name>